<dbReference type="PANTHER" id="PTHR47966">
    <property type="entry name" value="BETA-SITE APP-CLEAVING ENZYME, ISOFORM A-RELATED"/>
    <property type="match status" value="1"/>
</dbReference>
<proteinExistence type="predicted"/>
<dbReference type="GO" id="GO:0006508">
    <property type="term" value="P:proteolysis"/>
    <property type="evidence" value="ECO:0007669"/>
    <property type="project" value="InterPro"/>
</dbReference>
<evidence type="ECO:0000313" key="2">
    <source>
        <dbReference type="Proteomes" id="UP000095284"/>
    </source>
</evidence>
<evidence type="ECO:0000256" key="1">
    <source>
        <dbReference type="SAM" id="SignalP"/>
    </source>
</evidence>
<dbReference type="AlphaFoldDB" id="A0A1I7RQR6"/>
<accession>A0A1I7RQR6</accession>
<dbReference type="GO" id="GO:0004190">
    <property type="term" value="F:aspartic-type endopeptidase activity"/>
    <property type="evidence" value="ECO:0007669"/>
    <property type="project" value="InterPro"/>
</dbReference>
<organism evidence="2 3">
    <name type="scientific">Bursaphelenchus xylophilus</name>
    <name type="common">Pinewood nematode worm</name>
    <name type="synonym">Aphelenchoides xylophilus</name>
    <dbReference type="NCBI Taxonomy" id="6326"/>
    <lineage>
        <taxon>Eukaryota</taxon>
        <taxon>Metazoa</taxon>
        <taxon>Ecdysozoa</taxon>
        <taxon>Nematoda</taxon>
        <taxon>Chromadorea</taxon>
        <taxon>Rhabditida</taxon>
        <taxon>Tylenchina</taxon>
        <taxon>Tylenchomorpha</taxon>
        <taxon>Aphelenchoidea</taxon>
        <taxon>Aphelenchoididae</taxon>
        <taxon>Bursaphelenchus</taxon>
    </lineage>
</organism>
<dbReference type="InterPro" id="IPR021109">
    <property type="entry name" value="Peptidase_aspartic_dom_sf"/>
</dbReference>
<feature type="signal peptide" evidence="1">
    <location>
        <begin position="1"/>
        <end position="18"/>
    </location>
</feature>
<reference evidence="3" key="1">
    <citation type="submission" date="2016-11" db="UniProtKB">
        <authorList>
            <consortium name="WormBaseParasite"/>
        </authorList>
    </citation>
    <scope>IDENTIFICATION</scope>
</reference>
<dbReference type="WBParaSite" id="BXY_0306100.1">
    <property type="protein sequence ID" value="BXY_0306100.1"/>
    <property type="gene ID" value="BXY_0306100"/>
</dbReference>
<dbReference type="InterPro" id="IPR001461">
    <property type="entry name" value="Aspartic_peptidase_A1"/>
</dbReference>
<evidence type="ECO:0000313" key="3">
    <source>
        <dbReference type="WBParaSite" id="BXY_0306100.1"/>
    </source>
</evidence>
<name>A0A1I7RQR6_BURXY</name>
<dbReference type="SUPFAM" id="SSF50630">
    <property type="entry name" value="Acid proteases"/>
    <property type="match status" value="2"/>
</dbReference>
<sequence>MDVCHFAILLYFVAAVLGDQSKGSNKPVFIAPALGKTYLRAQLDLNRPYSVFLHDDCKAAKCSAVVDGVTTYKPSAKELKEFKDDKKYGNYELQGKWYRETLTLEIEFTVNVVAATSANPQVPWLYSGVLGLAPARDSEDEQSSIIKKLLNAESLSAKQLVIQESWKELAKKNKEMKGDADASGLIAIGNLESGRCGSFTTANTDQKSWTFEADIKIGDEKFEKKKIAFMVGQNGVAEDAIFDKHFARTYDKDTELPTISFNVSSTTFELAGKEYGEYNATLGPLQRAQRYYICKYLLEYFTKHPVIFRVKIGLGRDPDNKNFVQMLYDKGHIEEEKVAMVFPPYSGIMVFGKSNIHGCGPKWNEVKVCGTREWMFEAIKVSFFDYTSEHNYKVILIENELKMPKHVLVRFINDGFLVPFETDVRGNVYSVNTTGRNDLKYEFVVNSNLTLHINESSLNAGPYTTLETLSATGIDSNPDNVEWMFGSMVLREYCVQLDYKNNMLGFARLSQDESEKMRLINQKT</sequence>
<dbReference type="Gene3D" id="2.40.70.10">
    <property type="entry name" value="Acid Proteases"/>
    <property type="match status" value="2"/>
</dbReference>
<dbReference type="Proteomes" id="UP000095284">
    <property type="component" value="Unplaced"/>
</dbReference>
<keyword evidence="1" id="KW-0732">Signal</keyword>
<protein>
    <submittedName>
        <fullName evidence="3">Peptidase A1 domain-containing protein</fullName>
    </submittedName>
</protein>
<feature type="chain" id="PRO_5009304678" evidence="1">
    <location>
        <begin position="19"/>
        <end position="524"/>
    </location>
</feature>